<proteinExistence type="predicted"/>
<evidence type="ECO:0000313" key="4">
    <source>
        <dbReference type="Proteomes" id="UP001187192"/>
    </source>
</evidence>
<feature type="compositionally biased region" description="Basic residues" evidence="1">
    <location>
        <begin position="1"/>
        <end position="12"/>
    </location>
</feature>
<accession>A0AA88AEN5</accession>
<reference evidence="3" key="1">
    <citation type="submission" date="2023-07" db="EMBL/GenBank/DDBJ databases">
        <title>draft genome sequence of fig (Ficus carica).</title>
        <authorList>
            <person name="Takahashi T."/>
            <person name="Nishimura K."/>
        </authorList>
    </citation>
    <scope>NUCLEOTIDE SEQUENCE</scope>
</reference>
<dbReference type="Pfam" id="PF26133">
    <property type="entry name" value="DUF8039"/>
    <property type="match status" value="1"/>
</dbReference>
<organism evidence="3 4">
    <name type="scientific">Ficus carica</name>
    <name type="common">Common fig</name>
    <dbReference type="NCBI Taxonomy" id="3494"/>
    <lineage>
        <taxon>Eukaryota</taxon>
        <taxon>Viridiplantae</taxon>
        <taxon>Streptophyta</taxon>
        <taxon>Embryophyta</taxon>
        <taxon>Tracheophyta</taxon>
        <taxon>Spermatophyta</taxon>
        <taxon>Magnoliopsida</taxon>
        <taxon>eudicotyledons</taxon>
        <taxon>Gunneridae</taxon>
        <taxon>Pentapetalae</taxon>
        <taxon>rosids</taxon>
        <taxon>fabids</taxon>
        <taxon>Rosales</taxon>
        <taxon>Moraceae</taxon>
        <taxon>Ficeae</taxon>
        <taxon>Ficus</taxon>
    </lineage>
</organism>
<dbReference type="EMBL" id="BTGU01000036">
    <property type="protein sequence ID" value="GMN51139.1"/>
    <property type="molecule type" value="Genomic_DNA"/>
</dbReference>
<evidence type="ECO:0000259" key="2">
    <source>
        <dbReference type="Pfam" id="PF26133"/>
    </source>
</evidence>
<dbReference type="InterPro" id="IPR058352">
    <property type="entry name" value="DUF8039"/>
</dbReference>
<feature type="compositionally biased region" description="Polar residues" evidence="1">
    <location>
        <begin position="273"/>
        <end position="287"/>
    </location>
</feature>
<name>A0AA88AEN5_FICCA</name>
<keyword evidence="4" id="KW-1185">Reference proteome</keyword>
<feature type="region of interest" description="Disordered" evidence="1">
    <location>
        <begin position="262"/>
        <end position="297"/>
    </location>
</feature>
<dbReference type="Proteomes" id="UP001187192">
    <property type="component" value="Unassembled WGS sequence"/>
</dbReference>
<evidence type="ECO:0000313" key="3">
    <source>
        <dbReference type="EMBL" id="GMN51139.1"/>
    </source>
</evidence>
<protein>
    <recommendedName>
        <fullName evidence="2">DUF8039 domain-containing protein</fullName>
    </recommendedName>
</protein>
<dbReference type="PANTHER" id="PTHR33018">
    <property type="entry name" value="OS10G0338966 PROTEIN-RELATED"/>
    <property type="match status" value="1"/>
</dbReference>
<feature type="region of interest" description="Disordered" evidence="1">
    <location>
        <begin position="377"/>
        <end position="396"/>
    </location>
</feature>
<feature type="compositionally biased region" description="Basic and acidic residues" evidence="1">
    <location>
        <begin position="288"/>
        <end position="297"/>
    </location>
</feature>
<sequence length="396" mass="45082">MEHSKKGRARRRNPMDPTVEGKRRATIMKRVHMARKRGERIQVTFDEKGQPEGKHGDELMSWIGVLAREHVPIWIQDWRSRDLDGLKEIIWKETVTSFTVEESFRNTCLKSCGEAARNFRYDLYKTFVKEFINEESVWTRPKKFKKNGKWERRDGLWLEQQTGPDGELKNPACKNDSELIVEYNTQESQGTFESVGTNDVLSQALSRPEHKGRVRGQSKFVKPSQYFNLSRSSNKDNEVQSMRREIEELKPLVRGLCANRDVEPSVDPKNVPTVDQHNSFKASCSAQEKQDGVAEPPKNKMELLSRQPCRSTVRSSLPTDTVHGIPLGEGNVRVSINVPKLKKSPLPIRTYDATTVEDAVNGFVAWPKSLVELDMSMNKASRGPSHVPDPAAGNKK</sequence>
<dbReference type="PANTHER" id="PTHR33018:SF34">
    <property type="entry name" value="OS02G0472350 PROTEIN"/>
    <property type="match status" value="1"/>
</dbReference>
<gene>
    <name evidence="3" type="ORF">TIFTF001_020296</name>
</gene>
<feature type="region of interest" description="Disordered" evidence="1">
    <location>
        <begin position="1"/>
        <end position="22"/>
    </location>
</feature>
<feature type="domain" description="DUF8039" evidence="2">
    <location>
        <begin position="311"/>
        <end position="373"/>
    </location>
</feature>
<dbReference type="AlphaFoldDB" id="A0AA88AEN5"/>
<evidence type="ECO:0000256" key="1">
    <source>
        <dbReference type="SAM" id="MobiDB-lite"/>
    </source>
</evidence>
<comment type="caution">
    <text evidence="3">The sequence shown here is derived from an EMBL/GenBank/DDBJ whole genome shotgun (WGS) entry which is preliminary data.</text>
</comment>